<reference evidence="5 6" key="1">
    <citation type="submission" date="2018-01" db="EMBL/GenBank/DDBJ databases">
        <title>Genome Sequencing and Assembly of Anaerobacter polyendosporus strain CT4.</title>
        <authorList>
            <person name="Tachaapaikoon C."/>
            <person name="Sutheeworapong S."/>
            <person name="Jenjaroenpun P."/>
            <person name="Wongsurawat T."/>
            <person name="Nookeaw I."/>
            <person name="Cheawchanlertfa P."/>
            <person name="Kosugi A."/>
            <person name="Cheevadhanarak S."/>
            <person name="Ratanakhanokchai K."/>
        </authorList>
    </citation>
    <scope>NUCLEOTIDE SEQUENCE [LARGE SCALE GENOMIC DNA]</scope>
    <source>
        <strain evidence="5 6">CT4</strain>
    </source>
</reference>
<dbReference type="GO" id="GO:0042601">
    <property type="term" value="C:endospore-forming forespore"/>
    <property type="evidence" value="ECO:0007669"/>
    <property type="project" value="InterPro"/>
</dbReference>
<evidence type="ECO:0000256" key="1">
    <source>
        <dbReference type="ARBA" id="ARBA00004288"/>
    </source>
</evidence>
<evidence type="ECO:0000256" key="3">
    <source>
        <dbReference type="ARBA" id="ARBA00022969"/>
    </source>
</evidence>
<protein>
    <recommendedName>
        <fullName evidence="4">Small, acid-soluble spore protein H</fullName>
        <shortName evidence="4">SASP H</shortName>
    </recommendedName>
</protein>
<sequence length="59" mass="6621">MDIKRAQQILDSEDMIDVTHNGQPVYIESVDSNASKACIHPISEPTNRQDVPLDSLQEQ</sequence>
<dbReference type="NCBIfam" id="TIGR02861">
    <property type="entry name" value="SASP_H"/>
    <property type="match status" value="1"/>
</dbReference>
<comment type="subcellular location">
    <subcellularLocation>
        <location evidence="1 4">Spore core</location>
    </subcellularLocation>
</comment>
<organism evidence="5 6">
    <name type="scientific">Clostridium manihotivorum</name>
    <dbReference type="NCBI Taxonomy" id="2320868"/>
    <lineage>
        <taxon>Bacteria</taxon>
        <taxon>Bacillati</taxon>
        <taxon>Bacillota</taxon>
        <taxon>Clostridia</taxon>
        <taxon>Eubacteriales</taxon>
        <taxon>Clostridiaceae</taxon>
        <taxon>Clostridium</taxon>
    </lineage>
</organism>
<keyword evidence="3 4" id="KW-0749">Sporulation</keyword>
<dbReference type="AlphaFoldDB" id="A0A3R5QUR8"/>
<accession>A0A3R5QUR8</accession>
<dbReference type="InterPro" id="IPR012610">
    <property type="entry name" value="SASP_SspH"/>
</dbReference>
<dbReference type="KEGG" id="cmah:C1I91_16535"/>
<comment type="similarity">
    <text evidence="2 4">Belongs to the SspH family.</text>
</comment>
<dbReference type="RefSeq" id="WP_128213844.1">
    <property type="nucleotide sequence ID" value="NZ_CP025746.1"/>
</dbReference>
<name>A0A3R5QUR8_9CLOT</name>
<keyword evidence="6" id="KW-1185">Reference proteome</keyword>
<evidence type="ECO:0000313" key="5">
    <source>
        <dbReference type="EMBL" id="QAA33115.1"/>
    </source>
</evidence>
<evidence type="ECO:0000313" key="6">
    <source>
        <dbReference type="Proteomes" id="UP000286268"/>
    </source>
</evidence>
<dbReference type="GO" id="GO:0030435">
    <property type="term" value="P:sporulation resulting in formation of a cellular spore"/>
    <property type="evidence" value="ECO:0007669"/>
    <property type="project" value="UniProtKB-KW"/>
</dbReference>
<dbReference type="EMBL" id="CP025746">
    <property type="protein sequence ID" value="QAA33115.1"/>
    <property type="molecule type" value="Genomic_DNA"/>
</dbReference>
<dbReference type="GO" id="GO:0030436">
    <property type="term" value="P:asexual sporulation"/>
    <property type="evidence" value="ECO:0007669"/>
    <property type="project" value="UniProtKB-UniRule"/>
</dbReference>
<evidence type="ECO:0000256" key="2">
    <source>
        <dbReference type="ARBA" id="ARBA00006573"/>
    </source>
</evidence>
<dbReference type="Proteomes" id="UP000286268">
    <property type="component" value="Chromosome"/>
</dbReference>
<dbReference type="HAMAP" id="MF_00667">
    <property type="entry name" value="SspH"/>
    <property type="match status" value="1"/>
</dbReference>
<gene>
    <name evidence="4 5" type="primary">sspH</name>
    <name evidence="5" type="ORF">C1I91_16535</name>
</gene>
<dbReference type="OrthoDB" id="1683648at2"/>
<evidence type="ECO:0000256" key="4">
    <source>
        <dbReference type="HAMAP-Rule" id="MF_00667"/>
    </source>
</evidence>
<dbReference type="Pfam" id="PF08141">
    <property type="entry name" value="SspH"/>
    <property type="match status" value="1"/>
</dbReference>
<proteinExistence type="inferred from homology"/>